<protein>
    <submittedName>
        <fullName evidence="1">RCG42156</fullName>
    </submittedName>
</protein>
<dbReference type="EMBL" id="CH474010">
    <property type="protein sequence ID" value="EDL94075.1"/>
    <property type="molecule type" value="Genomic_DNA"/>
</dbReference>
<name>A6K028_RAT</name>
<accession>A6K028</accession>
<gene>
    <name evidence="1" type="ORF">rCG_42156</name>
</gene>
<organism evidence="1 2">
    <name type="scientific">Rattus norvegicus</name>
    <name type="common">Rat</name>
    <dbReference type="NCBI Taxonomy" id="10116"/>
    <lineage>
        <taxon>Eukaryota</taxon>
        <taxon>Metazoa</taxon>
        <taxon>Chordata</taxon>
        <taxon>Craniata</taxon>
        <taxon>Vertebrata</taxon>
        <taxon>Euteleostomi</taxon>
        <taxon>Mammalia</taxon>
        <taxon>Eutheria</taxon>
        <taxon>Euarchontoglires</taxon>
        <taxon>Glires</taxon>
        <taxon>Rodentia</taxon>
        <taxon>Myomorpha</taxon>
        <taxon>Muroidea</taxon>
        <taxon>Muridae</taxon>
        <taxon>Murinae</taxon>
        <taxon>Rattus</taxon>
    </lineage>
</organism>
<sequence>MLQRMQRKRNTPPLLWDCKLVQLLWKSVWSLLRKFDIVLREDPAIPLLAYMQKMPQHITRTHAPLCS</sequence>
<evidence type="ECO:0000313" key="1">
    <source>
        <dbReference type="EMBL" id="EDL94075.1"/>
    </source>
</evidence>
<dbReference type="AlphaFoldDB" id="A6K028"/>
<evidence type="ECO:0000313" key="2">
    <source>
        <dbReference type="Proteomes" id="UP000234681"/>
    </source>
</evidence>
<proteinExistence type="predicted"/>
<dbReference type="Proteomes" id="UP000234681">
    <property type="component" value="Chromosome 15"/>
</dbReference>
<reference evidence="1 2" key="1">
    <citation type="submission" date="2005-07" db="EMBL/GenBank/DDBJ databases">
        <authorList>
            <person name="Mural R.J."/>
            <person name="Li P.W."/>
            <person name="Adams M.D."/>
            <person name="Amanatides P.G."/>
            <person name="Baden-Tillson H."/>
            <person name="Barnstead M."/>
            <person name="Chin S.H."/>
            <person name="Dew I."/>
            <person name="Evans C.A."/>
            <person name="Ferriera S."/>
            <person name="Flanigan M."/>
            <person name="Fosler C."/>
            <person name="Glodek A."/>
            <person name="Gu Z."/>
            <person name="Holt R.A."/>
            <person name="Jennings D."/>
            <person name="Kraft C.L."/>
            <person name="Lu F."/>
            <person name="Nguyen T."/>
            <person name="Nusskern D.R."/>
            <person name="Pfannkoch C.M."/>
            <person name="Sitter C."/>
            <person name="Sutton G.G."/>
            <person name="Venter J.C."/>
            <person name="Wang Z."/>
            <person name="Woodage T."/>
            <person name="Zheng X.H."/>
            <person name="Zhong F."/>
        </authorList>
    </citation>
    <scope>NUCLEOTIDE SEQUENCE [LARGE SCALE GENOMIC DNA]</scope>
    <source>
        <strain>BN</strain>
        <strain evidence="2">Sprague-Dawley</strain>
    </source>
</reference>